<feature type="region of interest" description="Disordered" evidence="1">
    <location>
        <begin position="367"/>
        <end position="460"/>
    </location>
</feature>
<feature type="compositionally biased region" description="Basic and acidic residues" evidence="1">
    <location>
        <begin position="156"/>
        <end position="178"/>
    </location>
</feature>
<accession>K0SIQ7</accession>
<feature type="region of interest" description="Disordered" evidence="1">
    <location>
        <begin position="140"/>
        <end position="178"/>
    </location>
</feature>
<dbReference type="AlphaFoldDB" id="K0SIQ7"/>
<protein>
    <submittedName>
        <fullName evidence="2">Uncharacterized protein</fullName>
    </submittedName>
</protein>
<keyword evidence="3" id="KW-1185">Reference proteome</keyword>
<dbReference type="Proteomes" id="UP000266841">
    <property type="component" value="Unassembled WGS sequence"/>
</dbReference>
<proteinExistence type="predicted"/>
<evidence type="ECO:0000256" key="1">
    <source>
        <dbReference type="SAM" id="MobiDB-lite"/>
    </source>
</evidence>
<evidence type="ECO:0000313" key="3">
    <source>
        <dbReference type="Proteomes" id="UP000266841"/>
    </source>
</evidence>
<evidence type="ECO:0000313" key="2">
    <source>
        <dbReference type="EMBL" id="EJK64844.1"/>
    </source>
</evidence>
<name>K0SIQ7_THAOC</name>
<sequence length="460" mass="50666">MQAVQDDFLHASFPGAKHLPSNKPRSHFVAANEDEHASSASCSIASLMDYVMPNRRIKKKSLKPRSGFFEAYHDDNGGGFTSNKGICRSPRKRRSRRDILVTKVSDESSNGSMTRTRKHVRTASESALELQSQLKALVDERANQQSHTSPNYSKFMDIEEKNSSSSSGERRKMEQESIEKAREMLKKEVEQAQKNIVAQQMNQFAAQSQFNITNAAATLGVSPTGATSPFIVAPMAAPQIGPVAGSNVPQMTPMSSQQHLTPTYQSPTPMFQQSPVFTQNNQPTILSPQRQGSQYDYNPRSPIRTPSTAQLRSQQRSPSSRFPNSEVVRNSTSRSFEFEKSHALLSDLKVKNSLIRQDISRMKSCMSNVSGLTGPTVAPQGYGGRSAGPGYSKHSRSAYGSNNAYSANRSRPSPMSPQFTKQESNDQARSGRDSQGSLESGRRGGGFSMRQPPSPIRTDY</sequence>
<gene>
    <name evidence="2" type="ORF">THAOC_14378</name>
</gene>
<comment type="caution">
    <text evidence="2">The sequence shown here is derived from an EMBL/GenBank/DDBJ whole genome shotgun (WGS) entry which is preliminary data.</text>
</comment>
<feature type="compositionally biased region" description="Polar residues" evidence="1">
    <location>
        <begin position="251"/>
        <end position="296"/>
    </location>
</feature>
<feature type="compositionally biased region" description="Basic and acidic residues" evidence="1">
    <location>
        <begin position="423"/>
        <end position="432"/>
    </location>
</feature>
<reference evidence="2 3" key="1">
    <citation type="journal article" date="2012" name="Genome Biol.">
        <title>Genome and low-iron response of an oceanic diatom adapted to chronic iron limitation.</title>
        <authorList>
            <person name="Lommer M."/>
            <person name="Specht M."/>
            <person name="Roy A.S."/>
            <person name="Kraemer L."/>
            <person name="Andreson R."/>
            <person name="Gutowska M.A."/>
            <person name="Wolf J."/>
            <person name="Bergner S.V."/>
            <person name="Schilhabel M.B."/>
            <person name="Klostermeier U.C."/>
            <person name="Beiko R.G."/>
            <person name="Rosenstiel P."/>
            <person name="Hippler M."/>
            <person name="Laroche J."/>
        </authorList>
    </citation>
    <scope>NUCLEOTIDE SEQUENCE [LARGE SCALE GENOMIC DNA]</scope>
    <source>
        <strain evidence="2 3">CCMP1005</strain>
    </source>
</reference>
<organism evidence="2 3">
    <name type="scientific">Thalassiosira oceanica</name>
    <name type="common">Marine diatom</name>
    <dbReference type="NCBI Taxonomy" id="159749"/>
    <lineage>
        <taxon>Eukaryota</taxon>
        <taxon>Sar</taxon>
        <taxon>Stramenopiles</taxon>
        <taxon>Ochrophyta</taxon>
        <taxon>Bacillariophyta</taxon>
        <taxon>Coscinodiscophyceae</taxon>
        <taxon>Thalassiosirophycidae</taxon>
        <taxon>Thalassiosirales</taxon>
        <taxon>Thalassiosiraceae</taxon>
        <taxon>Thalassiosira</taxon>
    </lineage>
</organism>
<feature type="compositionally biased region" description="Low complexity" evidence="1">
    <location>
        <begin position="310"/>
        <end position="321"/>
    </location>
</feature>
<feature type="compositionally biased region" description="Polar residues" evidence="1">
    <location>
        <begin position="398"/>
        <end position="422"/>
    </location>
</feature>
<feature type="region of interest" description="Disordered" evidence="1">
    <location>
        <begin position="251"/>
        <end position="336"/>
    </location>
</feature>
<feature type="compositionally biased region" description="Polar residues" evidence="1">
    <location>
        <begin position="143"/>
        <end position="152"/>
    </location>
</feature>
<dbReference type="EMBL" id="AGNL01016785">
    <property type="protein sequence ID" value="EJK64844.1"/>
    <property type="molecule type" value="Genomic_DNA"/>
</dbReference>